<dbReference type="PANTHER" id="PTHR31808">
    <property type="entry name" value="EXPRESSED PROTEIN"/>
    <property type="match status" value="1"/>
</dbReference>
<dbReference type="InterPro" id="IPR038925">
    <property type="entry name" value="At3g17800-like"/>
</dbReference>
<proteinExistence type="evidence at transcript level"/>
<dbReference type="PANTHER" id="PTHR31808:SF4">
    <property type="entry name" value="LIGASE, PUTATIVE (DUF760)-RELATED"/>
    <property type="match status" value="1"/>
</dbReference>
<evidence type="ECO:0000256" key="1">
    <source>
        <dbReference type="SAM" id="MobiDB-lite"/>
    </source>
</evidence>
<name>Q7X9D6_MARQU</name>
<protein>
    <submittedName>
        <fullName evidence="2">ABRH7</fullName>
    </submittedName>
</protein>
<evidence type="ECO:0000313" key="2">
    <source>
        <dbReference type="EMBL" id="AAQ14307.1"/>
    </source>
</evidence>
<feature type="compositionally biased region" description="Low complexity" evidence="1">
    <location>
        <begin position="152"/>
        <end position="162"/>
    </location>
</feature>
<dbReference type="AlphaFoldDB" id="Q7X9D6"/>
<reference evidence="2" key="1">
    <citation type="submission" date="2000-06" db="EMBL/GenBank/DDBJ databases">
        <authorList>
            <person name="Hsu T.-C."/>
            <person name="Wang Y.-C."/>
            <person name="Lin B.-L."/>
        </authorList>
    </citation>
    <scope>NUCLEOTIDE SEQUENCE</scope>
    <source>
        <tissue evidence="2">Vegetative shoot apex</tissue>
    </source>
</reference>
<feature type="non-terminal residue" evidence="2">
    <location>
        <position position="176"/>
    </location>
</feature>
<reference evidence="2" key="2">
    <citation type="journal article" date="2001" name="Plant Mol. Biol.">
        <title>Early genes responsive to abscisic acid during heterophyllous induction in Marsilea quadrifolia.</title>
        <authorList>
            <person name="Hsu T.-C."/>
            <person name="Liu H.-C."/>
            <person name="Wang J.-S."/>
            <person name="Chen R.-W."/>
            <person name="Wang Y.-C."/>
            <person name="Lin B.-L."/>
        </authorList>
    </citation>
    <scope>NUCLEOTIDE SEQUENCE</scope>
    <source>
        <tissue evidence="2">Vegetative shoot apex</tissue>
    </source>
</reference>
<dbReference type="EMBL" id="AF273746">
    <property type="protein sequence ID" value="AAQ14307.1"/>
    <property type="molecule type" value="mRNA"/>
</dbReference>
<feature type="non-terminal residue" evidence="2">
    <location>
        <position position="1"/>
    </location>
</feature>
<feature type="region of interest" description="Disordered" evidence="1">
    <location>
        <begin position="152"/>
        <end position="176"/>
    </location>
</feature>
<sequence>FFFLWIKKEAEEDLLCVSVNSTLASRALGRMESGLAIAGFKGLNTAAVGSVSWHSHGATRQAVGSSSWPSRKQGLNVKGTSLDRSWHDASTVSNRRKTRLTINAEMTASASTTPLAPLIPESPSGQFLTELLQSHPHLVPAAAEQQLETLAEAREAASSQEQPTPDGNELVLYKRS</sequence>
<organism evidence="2">
    <name type="scientific">Marsilea quadrifolia</name>
    <name type="common">European water clover</name>
    <dbReference type="NCBI Taxonomy" id="13816"/>
    <lineage>
        <taxon>Eukaryota</taxon>
        <taxon>Viridiplantae</taxon>
        <taxon>Streptophyta</taxon>
        <taxon>Embryophyta</taxon>
        <taxon>Tracheophyta</taxon>
        <taxon>Polypodiopsida</taxon>
        <taxon>Polypodiidae</taxon>
        <taxon>Salviniales</taxon>
        <taxon>Marsileaceae</taxon>
        <taxon>Marsilea</taxon>
    </lineage>
</organism>
<accession>Q7X9D6</accession>